<evidence type="ECO:0000256" key="4">
    <source>
        <dbReference type="ARBA" id="ARBA00022827"/>
    </source>
</evidence>
<dbReference type="InterPro" id="IPR021163">
    <property type="entry name" value="Ferredox_Rdtase_adrenod"/>
</dbReference>
<feature type="binding site" evidence="10">
    <location>
        <begin position="198"/>
        <end position="201"/>
    </location>
    <ligand>
        <name>NADP(+)</name>
        <dbReference type="ChEBI" id="CHEBI:58349"/>
    </ligand>
</feature>
<feature type="binding site" evidence="9">
    <location>
        <position position="126"/>
    </location>
    <ligand>
        <name>FAD</name>
        <dbReference type="ChEBI" id="CHEBI:57692"/>
    </ligand>
</feature>
<dbReference type="AlphaFoldDB" id="A0A8E2JE25"/>
<feature type="binding site" evidence="9">
    <location>
        <begin position="431"/>
        <end position="433"/>
    </location>
    <ligand>
        <name>FAD</name>
        <dbReference type="ChEBI" id="CHEBI:57692"/>
    </ligand>
</feature>
<dbReference type="Gene3D" id="3.40.50.720">
    <property type="entry name" value="NAD(P)-binding Rossmann-like Domain"/>
    <property type="match status" value="1"/>
</dbReference>
<feature type="binding site" evidence="10">
    <location>
        <position position="431"/>
    </location>
    <ligand>
        <name>NADP(+)</name>
        <dbReference type="ChEBI" id="CHEBI:58349"/>
    </ligand>
</feature>
<dbReference type="Proteomes" id="UP000250266">
    <property type="component" value="Unassembled WGS sequence"/>
</dbReference>
<comment type="cofactor">
    <cofactor evidence="1 8 9">
        <name>FAD</name>
        <dbReference type="ChEBI" id="CHEBI:57692"/>
    </cofactor>
</comment>
<evidence type="ECO:0000313" key="13">
    <source>
        <dbReference type="Proteomes" id="UP000250266"/>
    </source>
</evidence>
<dbReference type="OrthoDB" id="333024at2759"/>
<evidence type="ECO:0000256" key="7">
    <source>
        <dbReference type="ARBA" id="ARBA00048933"/>
    </source>
</evidence>
<dbReference type="PIRSF" id="PIRSF000362">
    <property type="entry name" value="FNR"/>
    <property type="match status" value="1"/>
</dbReference>
<dbReference type="EMBL" id="KV745026">
    <property type="protein sequence ID" value="OCK79038.1"/>
    <property type="molecule type" value="Genomic_DNA"/>
</dbReference>
<feature type="binding site" evidence="10">
    <location>
        <position position="254"/>
    </location>
    <ligand>
        <name>NADP(+)</name>
        <dbReference type="ChEBI" id="CHEBI:58349"/>
    </ligand>
</feature>
<feature type="binding site" evidence="10">
    <location>
        <begin position="242"/>
        <end position="243"/>
    </location>
    <ligand>
        <name>NADP(+)</name>
        <dbReference type="ChEBI" id="CHEBI:58349"/>
    </ligand>
</feature>
<keyword evidence="3 8" id="KW-0285">Flavoprotein</keyword>
<proteinExistence type="inferred from homology"/>
<reference evidence="12 13" key="1">
    <citation type="journal article" date="2016" name="Nat. Commun.">
        <title>Ectomycorrhizal ecology is imprinted in the genome of the dominant symbiotic fungus Cenococcum geophilum.</title>
        <authorList>
            <consortium name="DOE Joint Genome Institute"/>
            <person name="Peter M."/>
            <person name="Kohler A."/>
            <person name="Ohm R.A."/>
            <person name="Kuo A."/>
            <person name="Krutzmann J."/>
            <person name="Morin E."/>
            <person name="Arend M."/>
            <person name="Barry K.W."/>
            <person name="Binder M."/>
            <person name="Choi C."/>
            <person name="Clum A."/>
            <person name="Copeland A."/>
            <person name="Grisel N."/>
            <person name="Haridas S."/>
            <person name="Kipfer T."/>
            <person name="LaButti K."/>
            <person name="Lindquist E."/>
            <person name="Lipzen A."/>
            <person name="Maire R."/>
            <person name="Meier B."/>
            <person name="Mihaltcheva S."/>
            <person name="Molinier V."/>
            <person name="Murat C."/>
            <person name="Poggeler S."/>
            <person name="Quandt C.A."/>
            <person name="Sperisen C."/>
            <person name="Tritt A."/>
            <person name="Tisserant E."/>
            <person name="Crous P.W."/>
            <person name="Henrissat B."/>
            <person name="Nehls U."/>
            <person name="Egli S."/>
            <person name="Spatafora J.W."/>
            <person name="Grigoriev I.V."/>
            <person name="Martin F.M."/>
        </authorList>
    </citation>
    <scope>NUCLEOTIDE SEQUENCE [LARGE SCALE GENOMIC DNA]</scope>
    <source>
        <strain evidence="12 13">CBS 459.81</strain>
    </source>
</reference>
<evidence type="ECO:0000256" key="10">
    <source>
        <dbReference type="PIRSR" id="PIRSR000362-2"/>
    </source>
</evidence>
<dbReference type="InterPro" id="IPR023753">
    <property type="entry name" value="FAD/NAD-binding_dom"/>
</dbReference>
<dbReference type="SUPFAM" id="SSF51971">
    <property type="entry name" value="Nucleotide-binding domain"/>
    <property type="match status" value="1"/>
</dbReference>
<dbReference type="Gene3D" id="3.50.50.60">
    <property type="entry name" value="FAD/NAD(P)-binding domain"/>
    <property type="match status" value="1"/>
</dbReference>
<dbReference type="GO" id="GO:0016491">
    <property type="term" value="F:oxidoreductase activity"/>
    <property type="evidence" value="ECO:0007669"/>
    <property type="project" value="UniProtKB-KW"/>
</dbReference>
<evidence type="ECO:0000256" key="6">
    <source>
        <dbReference type="ARBA" id="ARBA00023002"/>
    </source>
</evidence>
<feature type="domain" description="FAD/NAD(P)-binding" evidence="11">
    <location>
        <begin position="52"/>
        <end position="209"/>
    </location>
</feature>
<evidence type="ECO:0000256" key="5">
    <source>
        <dbReference type="ARBA" id="ARBA00022857"/>
    </source>
</evidence>
<comment type="similarity">
    <text evidence="2 8">Belongs to the ferredoxin--NADP reductase type 1 family.</text>
</comment>
<keyword evidence="13" id="KW-1185">Reference proteome</keyword>
<sequence length="523" mass="57409">MQLFRRTPYVCPGCSRKLVSSLRRRNLSKVTFNDFRNTPRSFSHARTKRPFRLAIIGSGPAGFYTAYRVMQKVQDAVVDMYEHLPVPYGLVRFGVAPDHPEVKNCQEKFEEVASSPRFKFIGNVDVGHDIPLPSLKPHYDAILFAYGASKDKKLKIPGEDLEGVYSARAFVGWYNGLPEYANLDPLLGAGEEVVVIGQGNVALDVARILLTGVDALRKTDITERALETLARSKVKSVKVVGRRGPMQAAFTIKEARELMNLPSVSFEATDSSLFPADITKLPRVQKRLTQVLTKGSAASASTASKSWDLSFLLSPKSFNDSPSNLGSLSSIEFEKTEFTPDSDPFDRNAKVTSTGRTTTFPASLAFRSVGYKSSSIPGLAELDVPFDERMGIIPNDPYGRVMNPQSGPGALTAGPVPGMYCAGWVKRGPTGVIASTMDDAFASADAIARDWKQQVPFLNSDNSGSTGMGWDGVKEEAKKRGLRPVSWEDWKMIDKAEKERGNAVGKEREKFTNVSEMLKVLDS</sequence>
<evidence type="ECO:0000256" key="8">
    <source>
        <dbReference type="PIRNR" id="PIRNR000362"/>
    </source>
</evidence>
<evidence type="ECO:0000256" key="9">
    <source>
        <dbReference type="PIRSR" id="PIRSR000362-1"/>
    </source>
</evidence>
<comment type="subcellular location">
    <subcellularLocation>
        <location evidence="8">Mitochondrion</location>
    </subcellularLocation>
</comment>
<accession>A0A8E2JE25</accession>
<keyword evidence="5 8" id="KW-0521">NADP</keyword>
<evidence type="ECO:0000256" key="3">
    <source>
        <dbReference type="ARBA" id="ARBA00022630"/>
    </source>
</evidence>
<dbReference type="PANTHER" id="PTHR48467">
    <property type="entry name" value="GLUTAMATE SYNTHASE 1 [NADH], CHLOROPLASTIC-LIKE"/>
    <property type="match status" value="1"/>
</dbReference>
<keyword evidence="8" id="KW-0496">Mitochondrion</keyword>
<dbReference type="InterPro" id="IPR055275">
    <property type="entry name" value="Ferredox_Rdtase"/>
</dbReference>
<feature type="binding site" evidence="9">
    <location>
        <position position="61"/>
    </location>
    <ligand>
        <name>FAD</name>
        <dbReference type="ChEBI" id="CHEBI:57692"/>
    </ligand>
</feature>
<keyword evidence="4 8" id="KW-0274">FAD</keyword>
<dbReference type="EC" id="1.18.1.6" evidence="8"/>
<protein>
    <recommendedName>
        <fullName evidence="8">NADPH:adrenodoxin oxidoreductase, mitochondrial</fullName>
        <ecNumber evidence="8">1.18.1.6</ecNumber>
    </recommendedName>
</protein>
<dbReference type="PANTHER" id="PTHR48467:SF1">
    <property type="entry name" value="GLUTAMATE SYNTHASE 1 [NADH], CHLOROPLASTIC-LIKE"/>
    <property type="match status" value="1"/>
</dbReference>
<dbReference type="InterPro" id="IPR036188">
    <property type="entry name" value="FAD/NAD-bd_sf"/>
</dbReference>
<evidence type="ECO:0000313" key="12">
    <source>
        <dbReference type="EMBL" id="OCK79038.1"/>
    </source>
</evidence>
<feature type="binding site" evidence="9">
    <location>
        <position position="424"/>
    </location>
    <ligand>
        <name>FAD</name>
        <dbReference type="ChEBI" id="CHEBI:57692"/>
    </ligand>
</feature>
<comment type="catalytic activity">
    <reaction evidence="7 8">
        <text>2 reduced [adrenodoxin] + NADP(+) + H(+) = 2 oxidized [adrenodoxin] + NADPH</text>
        <dbReference type="Rhea" id="RHEA:42312"/>
        <dbReference type="Rhea" id="RHEA-COMP:9998"/>
        <dbReference type="Rhea" id="RHEA-COMP:9999"/>
        <dbReference type="ChEBI" id="CHEBI:15378"/>
        <dbReference type="ChEBI" id="CHEBI:33737"/>
        <dbReference type="ChEBI" id="CHEBI:33738"/>
        <dbReference type="ChEBI" id="CHEBI:57783"/>
        <dbReference type="ChEBI" id="CHEBI:58349"/>
        <dbReference type="EC" id="1.18.1.6"/>
    </reaction>
</comment>
<gene>
    <name evidence="12" type="ORF">K432DRAFT_426825</name>
</gene>
<organism evidence="12 13">
    <name type="scientific">Lepidopterella palustris CBS 459.81</name>
    <dbReference type="NCBI Taxonomy" id="1314670"/>
    <lineage>
        <taxon>Eukaryota</taxon>
        <taxon>Fungi</taxon>
        <taxon>Dikarya</taxon>
        <taxon>Ascomycota</taxon>
        <taxon>Pezizomycotina</taxon>
        <taxon>Dothideomycetes</taxon>
        <taxon>Pleosporomycetidae</taxon>
        <taxon>Mytilinidiales</taxon>
        <taxon>Argynnaceae</taxon>
        <taxon>Lepidopterella</taxon>
    </lineage>
</organism>
<evidence type="ECO:0000259" key="11">
    <source>
        <dbReference type="Pfam" id="PF07992"/>
    </source>
</evidence>
<feature type="binding site" evidence="9">
    <location>
        <position position="90"/>
    </location>
    <ligand>
        <name>FAD</name>
        <dbReference type="ChEBI" id="CHEBI:57692"/>
    </ligand>
</feature>
<evidence type="ECO:0000256" key="2">
    <source>
        <dbReference type="ARBA" id="ARBA00008312"/>
    </source>
</evidence>
<dbReference type="GO" id="GO:0005739">
    <property type="term" value="C:mitochondrion"/>
    <property type="evidence" value="ECO:0007669"/>
    <property type="project" value="UniProtKB-SubCell"/>
</dbReference>
<evidence type="ECO:0000256" key="1">
    <source>
        <dbReference type="ARBA" id="ARBA00001974"/>
    </source>
</evidence>
<keyword evidence="6 8" id="KW-0560">Oxidoreductase</keyword>
<feature type="binding site" evidence="9">
    <location>
        <position position="82"/>
    </location>
    <ligand>
        <name>FAD</name>
        <dbReference type="ChEBI" id="CHEBI:57692"/>
    </ligand>
</feature>
<name>A0A8E2JE25_9PEZI</name>
<dbReference type="PRINTS" id="PR00419">
    <property type="entry name" value="ADXRDTASE"/>
</dbReference>
<dbReference type="Pfam" id="PF07992">
    <property type="entry name" value="Pyr_redox_2"/>
    <property type="match status" value="1"/>
</dbReference>